<comment type="caution">
    <text evidence="6">The sequence shown here is derived from an EMBL/GenBank/DDBJ whole genome shotgun (WGS) entry which is preliminary data.</text>
</comment>
<keyword evidence="1" id="KW-0479">Metal-binding</keyword>
<keyword evidence="2" id="KW-0560">Oxidoreductase</keyword>
<evidence type="ECO:0000256" key="2">
    <source>
        <dbReference type="ARBA" id="ARBA00023002"/>
    </source>
</evidence>
<keyword evidence="4" id="KW-0411">Iron-sulfur</keyword>
<dbReference type="AlphaFoldDB" id="A0A7V2F361"/>
<dbReference type="Proteomes" id="UP000886069">
    <property type="component" value="Unassembled WGS sequence"/>
</dbReference>
<evidence type="ECO:0000256" key="1">
    <source>
        <dbReference type="ARBA" id="ARBA00022723"/>
    </source>
</evidence>
<evidence type="ECO:0000259" key="5">
    <source>
        <dbReference type="Pfam" id="PF02662"/>
    </source>
</evidence>
<dbReference type="GO" id="GO:0051536">
    <property type="term" value="F:iron-sulfur cluster binding"/>
    <property type="evidence" value="ECO:0007669"/>
    <property type="project" value="UniProtKB-KW"/>
</dbReference>
<name>A0A7V2F361_UNCEI</name>
<accession>A0A7V2F361</accession>
<protein>
    <submittedName>
        <fullName evidence="6">Hydrogenase iron-sulfur subunit</fullName>
    </submittedName>
</protein>
<dbReference type="GO" id="GO:0016491">
    <property type="term" value="F:oxidoreductase activity"/>
    <property type="evidence" value="ECO:0007669"/>
    <property type="project" value="UniProtKB-KW"/>
</dbReference>
<feature type="domain" description="F420-non-reducing hydrogenase iron-sulfur subunit D" evidence="5">
    <location>
        <begin position="7"/>
        <end position="129"/>
    </location>
</feature>
<sequence>MGFEPKVVGFLCNWCSYTGADLAGTARIKYAANIRSIRVMCSGRVEPTFVIKALFEGADGVLIAGCHPGDCHYQEGNYKALRRYKLLKRILPEYGIEPERVRLEWVAASEGDRFAHVVNDFTEQLRRLGPLNIKESIFESMKGDIAEHEEAAEANSGEANEA</sequence>
<evidence type="ECO:0000256" key="4">
    <source>
        <dbReference type="ARBA" id="ARBA00023014"/>
    </source>
</evidence>
<evidence type="ECO:0000313" key="6">
    <source>
        <dbReference type="EMBL" id="HER43128.1"/>
    </source>
</evidence>
<dbReference type="InterPro" id="IPR003813">
    <property type="entry name" value="MvhD/FlpD"/>
</dbReference>
<keyword evidence="3" id="KW-0408">Iron</keyword>
<gene>
    <name evidence="6" type="ORF">ENO08_01560</name>
</gene>
<evidence type="ECO:0000256" key="3">
    <source>
        <dbReference type="ARBA" id="ARBA00023004"/>
    </source>
</evidence>
<dbReference type="EMBL" id="DSEC01000111">
    <property type="protein sequence ID" value="HER43128.1"/>
    <property type="molecule type" value="Genomic_DNA"/>
</dbReference>
<reference evidence="6" key="1">
    <citation type="journal article" date="2020" name="mSystems">
        <title>Genome- and Community-Level Interaction Insights into Carbon Utilization and Element Cycling Functions of Hydrothermarchaeota in Hydrothermal Sediment.</title>
        <authorList>
            <person name="Zhou Z."/>
            <person name="Liu Y."/>
            <person name="Xu W."/>
            <person name="Pan J."/>
            <person name="Luo Z.H."/>
            <person name="Li M."/>
        </authorList>
    </citation>
    <scope>NUCLEOTIDE SEQUENCE [LARGE SCALE GENOMIC DNA]</scope>
    <source>
        <strain evidence="6">SpSt-1233</strain>
    </source>
</reference>
<dbReference type="GO" id="GO:0046872">
    <property type="term" value="F:metal ion binding"/>
    <property type="evidence" value="ECO:0007669"/>
    <property type="project" value="UniProtKB-KW"/>
</dbReference>
<proteinExistence type="predicted"/>
<dbReference type="Pfam" id="PF02662">
    <property type="entry name" value="FlpD"/>
    <property type="match status" value="1"/>
</dbReference>
<organism evidence="6">
    <name type="scientific">Eiseniibacteriota bacterium</name>
    <dbReference type="NCBI Taxonomy" id="2212470"/>
    <lineage>
        <taxon>Bacteria</taxon>
        <taxon>Candidatus Eiseniibacteriota</taxon>
    </lineage>
</organism>